<proteinExistence type="predicted"/>
<dbReference type="AlphaFoldDB" id="A0A0F9TD87"/>
<name>A0A0F9TD87_9ZZZZ</name>
<reference evidence="1" key="1">
    <citation type="journal article" date="2015" name="Nature">
        <title>Complex archaea that bridge the gap between prokaryotes and eukaryotes.</title>
        <authorList>
            <person name="Spang A."/>
            <person name="Saw J.H."/>
            <person name="Jorgensen S.L."/>
            <person name="Zaremba-Niedzwiedzka K."/>
            <person name="Martijn J."/>
            <person name="Lind A.E."/>
            <person name="van Eijk R."/>
            <person name="Schleper C."/>
            <person name="Guy L."/>
            <person name="Ettema T.J."/>
        </authorList>
    </citation>
    <scope>NUCLEOTIDE SEQUENCE</scope>
</reference>
<organism evidence="1">
    <name type="scientific">marine sediment metagenome</name>
    <dbReference type="NCBI Taxonomy" id="412755"/>
    <lineage>
        <taxon>unclassified sequences</taxon>
        <taxon>metagenomes</taxon>
        <taxon>ecological metagenomes</taxon>
    </lineage>
</organism>
<comment type="caution">
    <text evidence="1">The sequence shown here is derived from an EMBL/GenBank/DDBJ whole genome shotgun (WGS) entry which is preliminary data.</text>
</comment>
<gene>
    <name evidence="1" type="ORF">LCGC14_0406820</name>
</gene>
<evidence type="ECO:0000313" key="1">
    <source>
        <dbReference type="EMBL" id="KKN72827.1"/>
    </source>
</evidence>
<sequence length="47" mass="5697">MNYNEVCFYCSFDPVGNHEWTCPSRIKNETTIQTIFFTINREYKNEL</sequence>
<dbReference type="EMBL" id="LAZR01000354">
    <property type="protein sequence ID" value="KKN72827.1"/>
    <property type="molecule type" value="Genomic_DNA"/>
</dbReference>
<accession>A0A0F9TD87</accession>
<protein>
    <submittedName>
        <fullName evidence="1">Uncharacterized protein</fullName>
    </submittedName>
</protein>